<evidence type="ECO:0000313" key="4">
    <source>
        <dbReference type="Proteomes" id="UP001157114"/>
    </source>
</evidence>
<feature type="domain" description="SLH" evidence="2">
    <location>
        <begin position="1798"/>
        <end position="1856"/>
    </location>
</feature>
<evidence type="ECO:0000256" key="1">
    <source>
        <dbReference type="SAM" id="MobiDB-lite"/>
    </source>
</evidence>
<dbReference type="Pfam" id="PF12708">
    <property type="entry name" value="Pect-lyase_RHGA_epim"/>
    <property type="match status" value="2"/>
</dbReference>
<reference evidence="3 4" key="1">
    <citation type="submission" date="2023-03" db="EMBL/GenBank/DDBJ databases">
        <title>Draft genome sequence of the bacteria which degrade cell wall of Tricholomamatutake.</title>
        <authorList>
            <person name="Konishi Y."/>
            <person name="Fukuta Y."/>
            <person name="Shirasaka N."/>
        </authorList>
    </citation>
    <scope>NUCLEOTIDE SEQUENCE [LARGE SCALE GENOMIC DNA]</scope>
    <source>
        <strain evidence="4">mu1</strain>
    </source>
</reference>
<dbReference type="InterPro" id="IPR010502">
    <property type="entry name" value="Carb-bd_dom_fam9"/>
</dbReference>
<dbReference type="InterPro" id="IPR011050">
    <property type="entry name" value="Pectin_lyase_fold/virulence"/>
</dbReference>
<dbReference type="PANTHER" id="PTHR43308">
    <property type="entry name" value="OUTER MEMBRANE PROTEIN ALPHA-RELATED"/>
    <property type="match status" value="1"/>
</dbReference>
<feature type="domain" description="SLH" evidence="2">
    <location>
        <begin position="1857"/>
        <end position="1920"/>
    </location>
</feature>
<dbReference type="Gene3D" id="2.60.40.1190">
    <property type="match status" value="1"/>
</dbReference>
<accession>A0ABQ6G9V3</accession>
<dbReference type="EMBL" id="BSSQ01000008">
    <property type="protein sequence ID" value="GLX67741.1"/>
    <property type="molecule type" value="Genomic_DNA"/>
</dbReference>
<dbReference type="InterPro" id="IPR024535">
    <property type="entry name" value="RHGA/B-epi-like_pectate_lyase"/>
</dbReference>
<dbReference type="Pfam" id="PF00395">
    <property type="entry name" value="SLH"/>
    <property type="match status" value="3"/>
</dbReference>
<dbReference type="RefSeq" id="WP_284238491.1">
    <property type="nucleotide sequence ID" value="NZ_BSSQ01000008.1"/>
</dbReference>
<dbReference type="Proteomes" id="UP001157114">
    <property type="component" value="Unassembled WGS sequence"/>
</dbReference>
<feature type="domain" description="SLH" evidence="2">
    <location>
        <begin position="1925"/>
        <end position="1979"/>
    </location>
</feature>
<gene>
    <name evidence="3" type="ORF">MU1_20860</name>
</gene>
<evidence type="ECO:0000259" key="2">
    <source>
        <dbReference type="PROSITE" id="PS51272"/>
    </source>
</evidence>
<protein>
    <recommendedName>
        <fullName evidence="2">SLH domain-containing protein</fullName>
    </recommendedName>
</protein>
<dbReference type="CDD" id="cd09621">
    <property type="entry name" value="CBM9_like_5"/>
    <property type="match status" value="1"/>
</dbReference>
<dbReference type="InterPro" id="IPR051465">
    <property type="entry name" value="Cell_Envelope_Struct_Comp"/>
</dbReference>
<name>A0ABQ6G9V3_9BACL</name>
<dbReference type="SUPFAM" id="SSF49344">
    <property type="entry name" value="CBD9-like"/>
    <property type="match status" value="1"/>
</dbReference>
<dbReference type="InterPro" id="IPR001119">
    <property type="entry name" value="SLH_dom"/>
</dbReference>
<dbReference type="PROSITE" id="PS51272">
    <property type="entry name" value="SLH"/>
    <property type="match status" value="3"/>
</dbReference>
<proteinExistence type="predicted"/>
<feature type="region of interest" description="Disordered" evidence="1">
    <location>
        <begin position="1561"/>
        <end position="1585"/>
    </location>
</feature>
<keyword evidence="4" id="KW-1185">Reference proteome</keyword>
<organism evidence="3 4">
    <name type="scientific">Paenibacillus glycanilyticus</name>
    <dbReference type="NCBI Taxonomy" id="126569"/>
    <lineage>
        <taxon>Bacteria</taxon>
        <taxon>Bacillati</taxon>
        <taxon>Bacillota</taxon>
        <taxon>Bacilli</taxon>
        <taxon>Bacillales</taxon>
        <taxon>Paenibacillaceae</taxon>
        <taxon>Paenibacillus</taxon>
    </lineage>
</organism>
<dbReference type="Gene3D" id="2.160.20.10">
    <property type="entry name" value="Single-stranded right-handed beta-helix, Pectin lyase-like"/>
    <property type="match status" value="2"/>
</dbReference>
<dbReference type="SUPFAM" id="SSF51126">
    <property type="entry name" value="Pectin lyase-like"/>
    <property type="match status" value="2"/>
</dbReference>
<comment type="caution">
    <text evidence="3">The sequence shown here is derived from an EMBL/GenBank/DDBJ whole genome shotgun (WGS) entry which is preliminary data.</text>
</comment>
<dbReference type="InterPro" id="IPR012334">
    <property type="entry name" value="Pectin_lyas_fold"/>
</dbReference>
<sequence length="1979" mass="210138">MITNRNRTNVRTGMAKFLVMLMLFSSVGFIGLQSVYAAEDDGDVATVTLGAEPVESGISGRAGDNGDGLQTGTVAGASYWQTNKAEGTTYMYMNVSDDYLFDSADYDVDVTLRYYDEGNGSFLLQYDAQSAAFKDSAKFTYTDTKTWKDYTFNLSDAKFANRTNGADFRIAIEGGGINGEQNPDLKLASVTVKKTLKETATPEASITLGATPISRGITAHPGDGAAENLVTGEIGGKTYWKTNQTISSTDHGANILYFYFDVSDSFLYNNADQDVFVTVEYYDSGSGSMKLQYDALSATFKDAPEFTYTNTNTWKKHTFKLGDAKFGNGTNGGDFRLHVSGPGAIGANPDLYIASVSVKTQPQQNVSTETKVYDTVYPTDDVVIADMSVKDFGAAGDGVKDDTKAFQDALAAAGNRGGGVVFAPAGTYKLTSHLIVPTGVTLRGDWISPEADAAGGQAKGTILAVYADKGIENGPSFLQLAPVSGVTNLSVWYPEQSLSSPVAYPWTFEQLSGDSMTVKNVTLVNSYNGIKIGPSWNELHYVRNLYGTVLKTGIFLDFTTDIGRLEHVRLSSAYWAGSGLAGSPQPAELKAYTTANAEGIVMGRSDWEYMSDIDLADFKTGMRITTRTGSLETANAQLYKINVHDSNVALKVEGVNDFGLLISDSSFKANVGADPKAVYATEGFHSIVQFNQVTFGGTPHHAVVNEGSGVLSFENSTFENWEDQSGGYAIDAKGGSLILGQSTFSKAAKHVLLEGSVATVNSVNSGHSGSLAVTDNSDAAEVNVHQDAKYVLEQLPSVAALDLANRPKPATESLFDITAAPYYADSTGETDVSADIQQALDDADAAGGGTVYLPAGIYRVNNPLTVPSGVELRGSWDVPHHTIGGGTALFTTYGENNPEGAAFISLEQDAGLRGLSVYYDQQSWTNVKPYAWTVQGKGSGVYLIDTTLINPYKGVDFGTYDTSGHYIDYVAGSPLMEGIFLGGGADGGLMRNVQFNPHYYGRNNFPNHPSTDQDFDAVWSYQKENLDAFRVGDVKNETIFNTFVYGSKYGIHFEEQNGVGPEAVVIGHGTDGSKKGAVLDAAGEAGLKLINTELVSMSSSDKVYVVVGENFDSKAVFFNSSMWGDTTRSFDIFGGDVRIQQSNFTRVGQRGINAVGGDITLYDSYFQQPNTNHVYAGSAIEKLVIANNLFKGGLQLINEAGTKVTGSNLVPVALDLVKGEFDESNPANANFALKLTNMTESDPLAGKIEVIAPDSYKDKFVPVRFKDIALGESVMVDLPYLSGDTLKYKVTLDNGYSYVTQVKTAQSFATRKDDNSQVQPTIDISSSTNYSSLGGIWGGKDDLSAQANVHWDNDNLYVTVRATDNTHYQTWTNGDIWQGDSLQLGIDLSRKDGSASQNVNELGFALTNSGTVSKWRWRAPAGVAGGAFNDADAVITRDEATHQTVYDITIPLSALHGAGYTFSQEDPLGLTILLNEHDGAGRSGFIEYNQGIGTSKDATQFGDLYLLGSDYESLLEQSANAAVAAAEQSKDVTSIDAATNFVSLLPQGTVKSGLSARLTAIGGTTNPGSGSGSGSGSGQSDQPKVTVGANGAVKVEGTPVVDAGSKNAKLSLTATLLDQAFTKAAASQDGKKKVTVVLPSVAGANGYSLELPSGYLTGQSADKQIELVTPTGTILLSSDMLKPDAGKLGQTVTISISNVNSGNWSEELKKTIGGRPVVDLSVQSSGQIINWHNGGSPVTVSIPYTPSAAEKADANKLTVWYIDGSGKPFPVPSGKYDEAAGSVVFTTKHFSQYAVAFVQKSFGDLIGYAWAKEAIEVLAAKGIINGVSDTSYAPGASIKRADFVKLLVDTFGFAAEAPGTFADVSSNRYYAKAVGTAKALGITNGAGGNRFNPEAPITREEAATFIERALTVAKAGLPAGTEDVLSAFKDADQISAYATSSISALVKAGLLQGNDGLLLPKGQLTRAEAAVLFYRIYNQ</sequence>
<evidence type="ECO:0000313" key="3">
    <source>
        <dbReference type="EMBL" id="GLX67741.1"/>
    </source>
</evidence>
<dbReference type="Pfam" id="PF06452">
    <property type="entry name" value="CBM9_1"/>
    <property type="match status" value="1"/>
</dbReference>
<dbReference type="PANTHER" id="PTHR43308:SF5">
    <property type="entry name" value="S-LAYER PROTEIN _ PEPTIDOGLYCAN ENDO-BETA-N-ACETYLGLUCOSAMINIDASE"/>
    <property type="match status" value="1"/>
</dbReference>